<dbReference type="InterPro" id="IPR018389">
    <property type="entry name" value="DctP_fam"/>
</dbReference>
<protein>
    <submittedName>
        <fullName evidence="5">TRAP-type C4-dicarboxylate transport system, substrate-binding protein</fullName>
    </submittedName>
</protein>
<keyword evidence="6" id="KW-1185">Reference proteome</keyword>
<comment type="subcellular location">
    <subcellularLocation>
        <location evidence="1">Periplasm</location>
    </subcellularLocation>
</comment>
<name>A0A1H6N4T9_9RHOB</name>
<evidence type="ECO:0000256" key="2">
    <source>
        <dbReference type="ARBA" id="ARBA00022729"/>
    </source>
</evidence>
<evidence type="ECO:0000256" key="1">
    <source>
        <dbReference type="ARBA" id="ARBA00004418"/>
    </source>
</evidence>
<evidence type="ECO:0000256" key="4">
    <source>
        <dbReference type="SAM" id="SignalP"/>
    </source>
</evidence>
<dbReference type="PANTHER" id="PTHR33376">
    <property type="match status" value="1"/>
</dbReference>
<dbReference type="GO" id="GO:0055085">
    <property type="term" value="P:transmembrane transport"/>
    <property type="evidence" value="ECO:0007669"/>
    <property type="project" value="InterPro"/>
</dbReference>
<dbReference type="GO" id="GO:0042597">
    <property type="term" value="C:periplasmic space"/>
    <property type="evidence" value="ECO:0007669"/>
    <property type="project" value="UniProtKB-SubCell"/>
</dbReference>
<feature type="signal peptide" evidence="4">
    <location>
        <begin position="1"/>
        <end position="20"/>
    </location>
</feature>
<dbReference type="RefSeq" id="WP_177172562.1">
    <property type="nucleotide sequence ID" value="NZ_FNXG01000004.1"/>
</dbReference>
<reference evidence="6" key="1">
    <citation type="submission" date="2016-10" db="EMBL/GenBank/DDBJ databases">
        <authorList>
            <person name="Varghese N."/>
            <person name="Submissions S."/>
        </authorList>
    </citation>
    <scope>NUCLEOTIDE SEQUENCE [LARGE SCALE GENOMIC DNA]</scope>
    <source>
        <strain evidence="6">DSM 11593</strain>
    </source>
</reference>
<proteinExistence type="predicted"/>
<gene>
    <name evidence="5" type="ORF">SAMN04488075_2514</name>
</gene>
<evidence type="ECO:0000256" key="3">
    <source>
        <dbReference type="ARBA" id="ARBA00022764"/>
    </source>
</evidence>
<dbReference type="STRING" id="65735.SAMN04488075_2514"/>
<keyword evidence="2 4" id="KW-0732">Signal</keyword>
<dbReference type="AlphaFoldDB" id="A0A1H6N4T9"/>
<dbReference type="EMBL" id="FNXG01000004">
    <property type="protein sequence ID" value="SEI05384.1"/>
    <property type="molecule type" value="Genomic_DNA"/>
</dbReference>
<sequence>MKKYLLSFASIVAFATATQADTYLASTWLDPGHILTKDAYVPYLEDIKTATGGKVDFELHTSASLLPPLTTLSGVGDGVAQIGLVAASYTPSELPLSGLMNDLAFLARDPMAISLAFTELLMFDQRFIDEYAQHNTVALGGYSTPIYLFACMKDVVSAEDARGTKFRTNGRAQNEFAGALGGVPVSVPINDVYSGLERGSLDCALIESTNLVTGPRLGEVIRSVTKIGLGTGMGVSYVYNKDFWNDIGPEARRQILDVTARGIATQQIGYETAADKALDQAEATGTKVNEPQQSLLDTLESFRQTVAATYPEFTQTTYNVADPSDIAKQYQELEQKWIDLLAGIDRSDVDAVAELIHAEIFAKIDENSHAL</sequence>
<dbReference type="Proteomes" id="UP000199125">
    <property type="component" value="Unassembled WGS sequence"/>
</dbReference>
<dbReference type="InterPro" id="IPR038404">
    <property type="entry name" value="TRAP_DctP_sf"/>
</dbReference>
<dbReference type="Pfam" id="PF03480">
    <property type="entry name" value="DctP"/>
    <property type="match status" value="1"/>
</dbReference>
<keyword evidence="3" id="KW-0574">Periplasm</keyword>
<evidence type="ECO:0000313" key="5">
    <source>
        <dbReference type="EMBL" id="SEI05384.1"/>
    </source>
</evidence>
<dbReference type="CDD" id="cd13666">
    <property type="entry name" value="PBP2_TRAP_DctP_like_1"/>
    <property type="match status" value="1"/>
</dbReference>
<dbReference type="Gene3D" id="3.40.190.170">
    <property type="entry name" value="Bacterial extracellular solute-binding protein, family 7"/>
    <property type="match status" value="1"/>
</dbReference>
<accession>A0A1H6N4T9</accession>
<organism evidence="5 6">
    <name type="scientific">Paracoccus alkenifer</name>
    <dbReference type="NCBI Taxonomy" id="65735"/>
    <lineage>
        <taxon>Bacteria</taxon>
        <taxon>Pseudomonadati</taxon>
        <taxon>Pseudomonadota</taxon>
        <taxon>Alphaproteobacteria</taxon>
        <taxon>Rhodobacterales</taxon>
        <taxon>Paracoccaceae</taxon>
        <taxon>Paracoccus</taxon>
    </lineage>
</organism>
<dbReference type="PANTHER" id="PTHR33376:SF15">
    <property type="entry name" value="BLL6794 PROTEIN"/>
    <property type="match status" value="1"/>
</dbReference>
<feature type="chain" id="PRO_5011674224" evidence="4">
    <location>
        <begin position="21"/>
        <end position="371"/>
    </location>
</feature>
<evidence type="ECO:0000313" key="6">
    <source>
        <dbReference type="Proteomes" id="UP000199125"/>
    </source>
</evidence>